<gene>
    <name evidence="2" type="ORF">SAMN05661053_2116</name>
</gene>
<protein>
    <submittedName>
        <fullName evidence="2">Bile acid:Na+ symporter, BASS family</fullName>
    </submittedName>
</protein>
<keyword evidence="1" id="KW-0472">Membrane</keyword>
<evidence type="ECO:0000313" key="2">
    <source>
        <dbReference type="EMBL" id="SUQ24704.1"/>
    </source>
</evidence>
<keyword evidence="1" id="KW-1133">Transmembrane helix</keyword>
<feature type="transmembrane region" description="Helical" evidence="1">
    <location>
        <begin position="84"/>
        <end position="101"/>
    </location>
</feature>
<sequence length="301" mass="32969">MGNLRAILMPVAILAGILIPQAHFLSPLLPFTIGIMMFLTFVTKIPPQTHGYTFKIEARAFIASLVIIAALWGVVELFHLPREVLLGGAIIALCPPANAAPAMAKMLGGSASLALKIFLSGNLIACFSIPVIFGYLTGAEADLSEIAMKIFNTIQPIISIPLAFAFGLRNFYPELADRAAKYQKYTMFVWTFSVFIILSKASFDIREMGFADLWNSGKLPLMAAVSLVLCLLQFWLGWVCERGRRPIEGSQSMGQKNTTLVIWVSSLYAGPVVALAPTCYVVWQNLVLSYMTAKIKPKKDS</sequence>
<dbReference type="EMBL" id="UHJL01000003">
    <property type="protein sequence ID" value="SUQ24704.1"/>
    <property type="molecule type" value="Genomic_DNA"/>
</dbReference>
<feature type="transmembrane region" description="Helical" evidence="1">
    <location>
        <begin position="58"/>
        <end position="78"/>
    </location>
</feature>
<feature type="transmembrane region" description="Helical" evidence="1">
    <location>
        <begin position="221"/>
        <end position="239"/>
    </location>
</feature>
<feature type="transmembrane region" description="Helical" evidence="1">
    <location>
        <begin position="153"/>
        <end position="172"/>
    </location>
</feature>
<evidence type="ECO:0000256" key="1">
    <source>
        <dbReference type="SAM" id="Phobius"/>
    </source>
</evidence>
<proteinExistence type="predicted"/>
<dbReference type="Gene3D" id="1.20.1530.20">
    <property type="match status" value="1"/>
</dbReference>
<feature type="transmembrane region" description="Helical" evidence="1">
    <location>
        <begin position="7"/>
        <end position="23"/>
    </location>
</feature>
<dbReference type="Proteomes" id="UP000255423">
    <property type="component" value="Unassembled WGS sequence"/>
</dbReference>
<feature type="transmembrane region" description="Helical" evidence="1">
    <location>
        <begin position="184"/>
        <end position="201"/>
    </location>
</feature>
<feature type="transmembrane region" description="Helical" evidence="1">
    <location>
        <begin position="113"/>
        <end position="133"/>
    </location>
</feature>
<reference evidence="2 3" key="1">
    <citation type="submission" date="2017-08" db="EMBL/GenBank/DDBJ databases">
        <authorList>
            <person name="de Groot N.N."/>
        </authorList>
    </citation>
    <scope>NUCLEOTIDE SEQUENCE [LARGE SCALE GENOMIC DNA]</scope>
    <source>
        <strain evidence="2 3">HM2</strain>
    </source>
</reference>
<accession>A0A380S728</accession>
<organism evidence="2 3">
    <name type="scientific">Fibrobacter succinogenes</name>
    <name type="common">Bacteroides succinogenes</name>
    <dbReference type="NCBI Taxonomy" id="833"/>
    <lineage>
        <taxon>Bacteria</taxon>
        <taxon>Pseudomonadati</taxon>
        <taxon>Fibrobacterota</taxon>
        <taxon>Fibrobacteria</taxon>
        <taxon>Fibrobacterales</taxon>
        <taxon>Fibrobacteraceae</taxon>
        <taxon>Fibrobacter</taxon>
    </lineage>
</organism>
<feature type="transmembrane region" description="Helical" evidence="1">
    <location>
        <begin position="260"/>
        <end position="283"/>
    </location>
</feature>
<keyword evidence="1" id="KW-0812">Transmembrane</keyword>
<evidence type="ECO:0000313" key="3">
    <source>
        <dbReference type="Proteomes" id="UP000255423"/>
    </source>
</evidence>
<feature type="transmembrane region" description="Helical" evidence="1">
    <location>
        <begin position="29"/>
        <end position="46"/>
    </location>
</feature>
<dbReference type="AlphaFoldDB" id="A0A380S728"/>
<dbReference type="InterPro" id="IPR038770">
    <property type="entry name" value="Na+/solute_symporter_sf"/>
</dbReference>
<dbReference type="RefSeq" id="WP_088660951.1">
    <property type="nucleotide sequence ID" value="NZ_UHJL01000003.1"/>
</dbReference>
<name>A0A380S728_FIBSU</name>